<dbReference type="Gene3D" id="3.30.830.10">
    <property type="entry name" value="Metalloenzyme, LuxS/M16 peptidase-like"/>
    <property type="match status" value="4"/>
</dbReference>
<evidence type="ECO:0000259" key="2">
    <source>
        <dbReference type="Pfam" id="PF00675"/>
    </source>
</evidence>
<name>A0A0W0CAZ9_CANGB</name>
<dbReference type="Proteomes" id="UP000054886">
    <property type="component" value="Unassembled WGS sequence"/>
</dbReference>
<accession>A0A0W0CAZ9</accession>
<dbReference type="InterPro" id="IPR007863">
    <property type="entry name" value="Peptidase_M16_C"/>
</dbReference>
<evidence type="ECO:0000256" key="1">
    <source>
        <dbReference type="SAM" id="MobiDB-lite"/>
    </source>
</evidence>
<protein>
    <submittedName>
        <fullName evidence="4">Uncharacterized protein</fullName>
    </submittedName>
</protein>
<comment type="caution">
    <text evidence="4">The sequence shown here is derived from an EMBL/GenBank/DDBJ whole genome shotgun (WGS) entry which is preliminary data.</text>
</comment>
<dbReference type="AlphaFoldDB" id="A0A0W0CAZ9"/>
<reference evidence="4 5" key="1">
    <citation type="submission" date="2015-10" db="EMBL/GenBank/DDBJ databases">
        <title>Draft genomes sequences of Candida glabrata isolates 1A, 1B, 2A, 2B, 3A and 3B.</title>
        <authorList>
            <person name="Haavelsrud O.E."/>
            <person name="Gaustad P."/>
        </authorList>
    </citation>
    <scope>NUCLEOTIDE SEQUENCE [LARGE SCALE GENOMIC DNA]</scope>
    <source>
        <strain evidence="4">910700640</strain>
    </source>
</reference>
<sequence>MTFQKLVNFQLDYAPQFNVAKYISPRTKLQLVHINHKASPLVEGYFAVATECPNDSGVPHTLEHLIFMGSKKYPYKGLLDTLGNLCMSSTNAWTATDQTVYTLTSAGWQGFKKLLPVYLDHLLNPTLTDEACVTEVYHIDPQDFSDKGVVYSEMEGIESQSWFLTSLEKQRLMFPEGSGYRSETGGLTKNLRTLTNDEIKEFHKKMYSPQNLCLIVSGNVPEDELLEIASRWDETLPTYSDASISRPFVDTPDSQIPEKRTQIARSVIEFPEADESQGEILLSWIGEKYDSYERDLAVSMLLEYYTESSISPFNKEMIEIEDPYANSVDYYTDDYLRTIINLNLHGVPTEKLDITVKKAIELMTTHKFDLERMKQVIENSKWDYVLRCEKTPSDTLSQAVISDFLYGKTDGSSLVETLKNLNDYDRIINNWTVQDWEKLRDEIFVENKPVVVIGKPSAKMNEVLEKEKENLLHSREQQFGETGRKELKQKIDNAKKTNDVDIPNTILDMFAIENPAASVDFIKTEGKKHETTREFPLPFHVESFPTDFVEMHCLLNSMYVKDTELLPYYQVFHELFSLPMKSSDGSILSYEQVISQLKDETLETKVTLGLSGACPDLIDIMIKCRAKDYAKAVEWFNHVLFDMIFDESRIKVLLENYLDSIVELKRDGPMMLESITNRNLYSERSLKKSIDPLYAESILEDVLEDIEKGNFESNILPRLETMRSQLRTHFTKFRILVLGDVSKIVSSGGLYEPWNGLLKNMEKDNAEFGDHKIPPAPRPLHFVSDICSKPSGQVFIITTPASESSFMNVVTKVPFDLDYHHPDYPKVCLASEYLQCVEGPFWKGIRGAGLAYGAYMLKLPEINSWGFSIYRGADIIGCYKAGKEIVTSYANGKTKFENRLISGALSSIINSLASMEDNYFNAGLMDYVDNELYNRGPHFKDIFLERLGQVSAAQLEEMMSKYLVNIFQPQHSTIFLSCHPSKLEPTQEYFENEGFNVNVEELEEDVDDSDYESDDSDVSMK</sequence>
<feature type="domain" description="Peptidase M16 N-terminal" evidence="2">
    <location>
        <begin position="51"/>
        <end position="134"/>
    </location>
</feature>
<dbReference type="VEuPathDB" id="FungiDB:B1J91_I07535g"/>
<feature type="region of interest" description="Disordered" evidence="1">
    <location>
        <begin position="1002"/>
        <end position="1021"/>
    </location>
</feature>
<dbReference type="Pfam" id="PF05193">
    <property type="entry name" value="Peptidase_M16_C"/>
    <property type="match status" value="1"/>
</dbReference>
<dbReference type="Pfam" id="PF00675">
    <property type="entry name" value="Peptidase_M16"/>
    <property type="match status" value="1"/>
</dbReference>
<dbReference type="SUPFAM" id="SSF63411">
    <property type="entry name" value="LuxS/MPP-like metallohydrolase"/>
    <property type="match status" value="3"/>
</dbReference>
<evidence type="ECO:0000259" key="3">
    <source>
        <dbReference type="Pfam" id="PF05193"/>
    </source>
</evidence>
<dbReference type="GO" id="GO:0046872">
    <property type="term" value="F:metal ion binding"/>
    <property type="evidence" value="ECO:0007669"/>
    <property type="project" value="InterPro"/>
</dbReference>
<feature type="domain" description="Peptidase M16 C-terminal" evidence="3">
    <location>
        <begin position="194"/>
        <end position="351"/>
    </location>
</feature>
<dbReference type="InterPro" id="IPR011765">
    <property type="entry name" value="Pept_M16_N"/>
</dbReference>
<proteinExistence type="predicted"/>
<dbReference type="VEuPathDB" id="FungiDB:GVI51_I07359"/>
<dbReference type="EMBL" id="LLZZ01000114">
    <property type="protein sequence ID" value="KTB05188.1"/>
    <property type="molecule type" value="Genomic_DNA"/>
</dbReference>
<gene>
    <name evidence="4" type="ORF">AO440_002658</name>
</gene>
<dbReference type="FunFam" id="3.30.830.10:FF:000031">
    <property type="entry name" value="Putative zinc metalloprotease"/>
    <property type="match status" value="1"/>
</dbReference>
<evidence type="ECO:0000313" key="5">
    <source>
        <dbReference type="Proteomes" id="UP000054886"/>
    </source>
</evidence>
<dbReference type="FunFam" id="3.30.830.10:FF:000015">
    <property type="entry name" value="Putative zinc metalloprotease"/>
    <property type="match status" value="1"/>
</dbReference>
<dbReference type="VEuPathDB" id="FungiDB:GWK60_I03025"/>
<dbReference type="PANTHER" id="PTHR43016:SF16">
    <property type="entry name" value="METALLOPROTEASE, PUTATIVE (AFU_ORTHOLOGUE AFUA_4G07610)-RELATED"/>
    <property type="match status" value="1"/>
</dbReference>
<dbReference type="VEuPathDB" id="FungiDB:CAGL0I07535g"/>
<dbReference type="PANTHER" id="PTHR43016">
    <property type="entry name" value="PRESEQUENCE PROTEASE"/>
    <property type="match status" value="1"/>
</dbReference>
<organism evidence="4 5">
    <name type="scientific">Candida glabrata</name>
    <name type="common">Yeast</name>
    <name type="synonym">Torulopsis glabrata</name>
    <dbReference type="NCBI Taxonomy" id="5478"/>
    <lineage>
        <taxon>Eukaryota</taxon>
        <taxon>Fungi</taxon>
        <taxon>Dikarya</taxon>
        <taxon>Ascomycota</taxon>
        <taxon>Saccharomycotina</taxon>
        <taxon>Saccharomycetes</taxon>
        <taxon>Saccharomycetales</taxon>
        <taxon>Saccharomycetaceae</taxon>
        <taxon>Nakaseomyces</taxon>
    </lineage>
</organism>
<dbReference type="InterPro" id="IPR011249">
    <property type="entry name" value="Metalloenz_LuxS/M16"/>
</dbReference>
<evidence type="ECO:0000313" key="4">
    <source>
        <dbReference type="EMBL" id="KTB05188.1"/>
    </source>
</evidence>